<evidence type="ECO:0000313" key="3">
    <source>
        <dbReference type="Proteomes" id="UP000222824"/>
    </source>
</evidence>
<feature type="domain" description="HTH marR-type" evidence="1">
    <location>
        <begin position="11"/>
        <end position="63"/>
    </location>
</feature>
<dbReference type="RefSeq" id="WP_099255165.1">
    <property type="nucleotide sequence ID" value="NZ_NHOA01000053.1"/>
</dbReference>
<name>A0A2G1WJQ3_9EURY</name>
<dbReference type="Proteomes" id="UP000222824">
    <property type="component" value="Unassembled WGS sequence"/>
</dbReference>
<dbReference type="SUPFAM" id="SSF46785">
    <property type="entry name" value="Winged helix' DNA-binding domain"/>
    <property type="match status" value="1"/>
</dbReference>
<dbReference type="OrthoDB" id="374616at2157"/>
<dbReference type="GO" id="GO:0003700">
    <property type="term" value="F:DNA-binding transcription factor activity"/>
    <property type="evidence" value="ECO:0007669"/>
    <property type="project" value="InterPro"/>
</dbReference>
<dbReference type="AlphaFoldDB" id="A0A2G1WJQ3"/>
<proteinExistence type="predicted"/>
<accession>A0A2G1WJQ3</accession>
<dbReference type="InterPro" id="IPR036388">
    <property type="entry name" value="WH-like_DNA-bd_sf"/>
</dbReference>
<dbReference type="InterPro" id="IPR036390">
    <property type="entry name" value="WH_DNA-bd_sf"/>
</dbReference>
<dbReference type="EMBL" id="NHOA01000053">
    <property type="protein sequence ID" value="PHQ39069.1"/>
    <property type="molecule type" value="Genomic_DNA"/>
</dbReference>
<gene>
    <name evidence="2" type="ORF">DJ69_08085</name>
</gene>
<comment type="caution">
    <text evidence="2">The sequence shown here is derived from an EMBL/GenBank/DDBJ whole genome shotgun (WGS) entry which is preliminary data.</text>
</comment>
<dbReference type="Pfam" id="PF12802">
    <property type="entry name" value="MarR_2"/>
    <property type="match status" value="1"/>
</dbReference>
<evidence type="ECO:0000313" key="2">
    <source>
        <dbReference type="EMBL" id="PHQ39069.1"/>
    </source>
</evidence>
<dbReference type="Gene3D" id="1.10.10.10">
    <property type="entry name" value="Winged helix-like DNA-binding domain superfamily/Winged helix DNA-binding domain"/>
    <property type="match status" value="1"/>
</dbReference>
<evidence type="ECO:0000259" key="1">
    <source>
        <dbReference type="Pfam" id="PF12802"/>
    </source>
</evidence>
<keyword evidence="3" id="KW-1185">Reference proteome</keyword>
<dbReference type="InterPro" id="IPR000835">
    <property type="entry name" value="HTH_MarR-typ"/>
</dbReference>
<organism evidence="2 3">
    <name type="scientific">Halorubrum persicum</name>
    <dbReference type="NCBI Taxonomy" id="1383844"/>
    <lineage>
        <taxon>Archaea</taxon>
        <taxon>Methanobacteriati</taxon>
        <taxon>Methanobacteriota</taxon>
        <taxon>Stenosarchaea group</taxon>
        <taxon>Halobacteria</taxon>
        <taxon>Halobacteriales</taxon>
        <taxon>Haloferacaceae</taxon>
        <taxon>Halorubrum</taxon>
    </lineage>
</organism>
<protein>
    <recommendedName>
        <fullName evidence="1">HTH marR-type domain-containing protein</fullName>
    </recommendedName>
</protein>
<reference evidence="2 3" key="1">
    <citation type="journal article" date="2014" name="Front. Microbiol.">
        <title>Population and genomic analysis of the genus Halorubrum.</title>
        <authorList>
            <person name="Fullmer M.S."/>
            <person name="Soucy S.M."/>
            <person name="Swithers K.S."/>
            <person name="Makkay A.M."/>
            <person name="Wheeler R."/>
            <person name="Ventosa A."/>
            <person name="Gogarten J.P."/>
            <person name="Papke R.T."/>
        </authorList>
    </citation>
    <scope>NUCLEOTIDE SEQUENCE [LARGE SCALE GENOMIC DNA]</scope>
    <source>
        <strain evidence="2 3">C49</strain>
    </source>
</reference>
<sequence>MPTLLILDVDIPPNARFIAFVLEDKGPLSTPKIVDETTLSKSTVHSVVTDLAEAGFVEKRTDPARPNGQLVVPVDSEESG</sequence>